<dbReference type="PANTHER" id="PTHR45712">
    <property type="entry name" value="AGAP008170-PA"/>
    <property type="match status" value="1"/>
</dbReference>
<organism evidence="7 8">
    <name type="scientific">Chiloscyllium punctatum</name>
    <name type="common">Brownbanded bambooshark</name>
    <name type="synonym">Hemiscyllium punctatum</name>
    <dbReference type="NCBI Taxonomy" id="137246"/>
    <lineage>
        <taxon>Eukaryota</taxon>
        <taxon>Metazoa</taxon>
        <taxon>Chordata</taxon>
        <taxon>Craniata</taxon>
        <taxon>Vertebrata</taxon>
        <taxon>Chondrichthyes</taxon>
        <taxon>Elasmobranchii</taxon>
        <taxon>Galeomorphii</taxon>
        <taxon>Galeoidea</taxon>
        <taxon>Orectolobiformes</taxon>
        <taxon>Hemiscylliidae</taxon>
        <taxon>Chiloscyllium</taxon>
    </lineage>
</organism>
<dbReference type="Pfam" id="PF01462">
    <property type="entry name" value="LRRNT"/>
    <property type="match status" value="1"/>
</dbReference>
<keyword evidence="1" id="KW-0433">Leucine-rich repeat</keyword>
<dbReference type="GO" id="GO:0005615">
    <property type="term" value="C:extracellular space"/>
    <property type="evidence" value="ECO:0007669"/>
    <property type="project" value="TreeGrafter"/>
</dbReference>
<sequence>MIKLEKDMIHSYGVNRLSDCNGMSCVHVTDYPLKLKVLEFVQTPCYRNTSAPKPKRQPKKFVRDKTITIRMTFITGLPILILVFSVNIHCQENYDDPFAPPPRQRHIRTPIETDLYRFFPRVCAQECRCTPSFPLAMYCDNRKLKYVPNIPAHVRYLYLQINEIESVPENAFVNATLLQEINLSHNKLKSSKIPKGVFGKLQNLIGLNLEHNKLEEVPVPLPKSLQRLTLGFNKITKLPADNFRTLINVTMLDLSNNKLPDGAVKGNYLGKMKGLLQLNLHSNKLKSMPGDLPSSLLQLSVENNSISSIPENYFRKTPNLISLRMTYNKLKQVPYSVFNLSNLLELNLGHNQLSETFYVSKQLEHLYLNNNNFTTLNITLMCPAIDIINPNHLTYIRLEKNMLRRPFSMYIYVCFPRLRNLDFGEQNPAPIVETQGAPGLFGIPMSPPDGEPESLINY</sequence>
<proteinExistence type="predicted"/>
<evidence type="ECO:0000313" key="7">
    <source>
        <dbReference type="EMBL" id="GCC25567.1"/>
    </source>
</evidence>
<dbReference type="Pfam" id="PF00560">
    <property type="entry name" value="LRR_1"/>
    <property type="match status" value="2"/>
</dbReference>
<evidence type="ECO:0000256" key="4">
    <source>
        <dbReference type="ARBA" id="ARBA00023180"/>
    </source>
</evidence>
<dbReference type="SMART" id="SM00369">
    <property type="entry name" value="LRR_TYP"/>
    <property type="match status" value="9"/>
</dbReference>
<evidence type="ECO:0000259" key="6">
    <source>
        <dbReference type="SMART" id="SM00013"/>
    </source>
</evidence>
<dbReference type="Proteomes" id="UP000287033">
    <property type="component" value="Unassembled WGS sequence"/>
</dbReference>
<evidence type="ECO:0000256" key="1">
    <source>
        <dbReference type="ARBA" id="ARBA00022614"/>
    </source>
</evidence>
<dbReference type="InterPro" id="IPR050333">
    <property type="entry name" value="SLRP"/>
</dbReference>
<dbReference type="AlphaFoldDB" id="A0A401S5A1"/>
<keyword evidence="8" id="KW-1185">Reference proteome</keyword>
<dbReference type="OrthoDB" id="1055097at2759"/>
<dbReference type="OMA" id="HYHHLTY"/>
<dbReference type="SMART" id="SM00364">
    <property type="entry name" value="LRR_BAC"/>
    <property type="match status" value="6"/>
</dbReference>
<feature type="transmembrane region" description="Helical" evidence="5">
    <location>
        <begin position="67"/>
        <end position="88"/>
    </location>
</feature>
<keyword evidence="3" id="KW-0677">Repeat</keyword>
<gene>
    <name evidence="7" type="ORF">chiPu_0003978</name>
</gene>
<keyword evidence="5" id="KW-0812">Transmembrane</keyword>
<evidence type="ECO:0000256" key="5">
    <source>
        <dbReference type="SAM" id="Phobius"/>
    </source>
</evidence>
<keyword evidence="4" id="KW-0325">Glycoprotein</keyword>
<evidence type="ECO:0000256" key="3">
    <source>
        <dbReference type="ARBA" id="ARBA00022737"/>
    </source>
</evidence>
<dbReference type="EMBL" id="BEZZ01000090">
    <property type="protein sequence ID" value="GCC25567.1"/>
    <property type="molecule type" value="Genomic_DNA"/>
</dbReference>
<dbReference type="Pfam" id="PF13855">
    <property type="entry name" value="LRR_8"/>
    <property type="match status" value="2"/>
</dbReference>
<name>A0A401S5A1_CHIPU</name>
<dbReference type="PROSITE" id="PS51450">
    <property type="entry name" value="LRR"/>
    <property type="match status" value="1"/>
</dbReference>
<dbReference type="SMART" id="SM00013">
    <property type="entry name" value="LRRNT"/>
    <property type="match status" value="1"/>
</dbReference>
<reference evidence="7 8" key="1">
    <citation type="journal article" date="2018" name="Nat. Ecol. Evol.">
        <title>Shark genomes provide insights into elasmobranch evolution and the origin of vertebrates.</title>
        <authorList>
            <person name="Hara Y"/>
            <person name="Yamaguchi K"/>
            <person name="Onimaru K"/>
            <person name="Kadota M"/>
            <person name="Koyanagi M"/>
            <person name="Keeley SD"/>
            <person name="Tatsumi K"/>
            <person name="Tanaka K"/>
            <person name="Motone F"/>
            <person name="Kageyama Y"/>
            <person name="Nozu R"/>
            <person name="Adachi N"/>
            <person name="Nishimura O"/>
            <person name="Nakagawa R"/>
            <person name="Tanegashima C"/>
            <person name="Kiyatake I"/>
            <person name="Matsumoto R"/>
            <person name="Murakumo K"/>
            <person name="Nishida K"/>
            <person name="Terakita A"/>
            <person name="Kuratani S"/>
            <person name="Sato K"/>
            <person name="Hyodo S Kuraku.S."/>
        </authorList>
    </citation>
    <scope>NUCLEOTIDE SEQUENCE [LARGE SCALE GENOMIC DNA]</scope>
</reference>
<dbReference type="SUPFAM" id="SSF52058">
    <property type="entry name" value="L domain-like"/>
    <property type="match status" value="1"/>
</dbReference>
<accession>A0A401S5A1</accession>
<dbReference type="InterPro" id="IPR003591">
    <property type="entry name" value="Leu-rich_rpt_typical-subtyp"/>
</dbReference>
<dbReference type="Gene3D" id="3.80.10.10">
    <property type="entry name" value="Ribonuclease Inhibitor"/>
    <property type="match status" value="3"/>
</dbReference>
<keyword evidence="2" id="KW-0732">Signal</keyword>
<dbReference type="InterPro" id="IPR000372">
    <property type="entry name" value="LRRNT"/>
</dbReference>
<dbReference type="PANTHER" id="PTHR45712:SF3">
    <property type="entry name" value="OSTEOMODULIN"/>
    <property type="match status" value="1"/>
</dbReference>
<comment type="caution">
    <text evidence="7">The sequence shown here is derived from an EMBL/GenBank/DDBJ whole genome shotgun (WGS) entry which is preliminary data.</text>
</comment>
<protein>
    <recommendedName>
        <fullName evidence="6">LRRNT domain-containing protein</fullName>
    </recommendedName>
</protein>
<dbReference type="STRING" id="137246.A0A401S5A1"/>
<dbReference type="InterPro" id="IPR032675">
    <property type="entry name" value="LRR_dom_sf"/>
</dbReference>
<keyword evidence="5" id="KW-0472">Membrane</keyword>
<dbReference type="InterPro" id="IPR001611">
    <property type="entry name" value="Leu-rich_rpt"/>
</dbReference>
<feature type="domain" description="LRRNT" evidence="6">
    <location>
        <begin position="122"/>
        <end position="156"/>
    </location>
</feature>
<evidence type="ECO:0000313" key="8">
    <source>
        <dbReference type="Proteomes" id="UP000287033"/>
    </source>
</evidence>
<evidence type="ECO:0000256" key="2">
    <source>
        <dbReference type="ARBA" id="ARBA00022729"/>
    </source>
</evidence>
<keyword evidence="5" id="KW-1133">Transmembrane helix</keyword>